<dbReference type="GeneID" id="100571188"/>
<name>A0A8R2JTE9_ACYPI</name>
<evidence type="ECO:0000256" key="1">
    <source>
        <dbReference type="ARBA" id="ARBA00022723"/>
    </source>
</evidence>
<dbReference type="OrthoDB" id="10069248at2759"/>
<keyword evidence="2" id="KW-0863">Zinc-finger</keyword>
<dbReference type="InterPro" id="IPR022776">
    <property type="entry name" value="TRM13/UPF0224_CHHC_Znf_dom"/>
</dbReference>
<accession>A0A8R2JTE9</accession>
<feature type="compositionally biased region" description="Basic and acidic residues" evidence="4">
    <location>
        <begin position="141"/>
        <end position="159"/>
    </location>
</feature>
<dbReference type="EnsemblMetazoa" id="XM_029491012.1">
    <property type="protein sequence ID" value="XP_029346872.1"/>
    <property type="gene ID" value="LOC100571188"/>
</dbReference>
<organism evidence="6 7">
    <name type="scientific">Acyrthosiphon pisum</name>
    <name type="common">Pea aphid</name>
    <dbReference type="NCBI Taxonomy" id="7029"/>
    <lineage>
        <taxon>Eukaryota</taxon>
        <taxon>Metazoa</taxon>
        <taxon>Ecdysozoa</taxon>
        <taxon>Arthropoda</taxon>
        <taxon>Hexapoda</taxon>
        <taxon>Insecta</taxon>
        <taxon>Pterygota</taxon>
        <taxon>Neoptera</taxon>
        <taxon>Paraneoptera</taxon>
        <taxon>Hemiptera</taxon>
        <taxon>Sternorrhyncha</taxon>
        <taxon>Aphidomorpha</taxon>
        <taxon>Aphidoidea</taxon>
        <taxon>Aphididae</taxon>
        <taxon>Macrosiphini</taxon>
        <taxon>Acyrthosiphon</taxon>
    </lineage>
</organism>
<evidence type="ECO:0000256" key="2">
    <source>
        <dbReference type="ARBA" id="ARBA00022771"/>
    </source>
</evidence>
<dbReference type="RefSeq" id="XP_029346872.1">
    <property type="nucleotide sequence ID" value="XM_029491012.1"/>
</dbReference>
<proteinExistence type="predicted"/>
<dbReference type="GO" id="GO:0008270">
    <property type="term" value="F:zinc ion binding"/>
    <property type="evidence" value="ECO:0007669"/>
    <property type="project" value="UniProtKB-KW"/>
</dbReference>
<evidence type="ECO:0000259" key="5">
    <source>
        <dbReference type="PROSITE" id="PS51800"/>
    </source>
</evidence>
<dbReference type="PROSITE" id="PS51800">
    <property type="entry name" value="ZF_CHHC_U11_48K"/>
    <property type="match status" value="2"/>
</dbReference>
<evidence type="ECO:0000313" key="6">
    <source>
        <dbReference type="EnsemblMetazoa" id="XP_029346872.1"/>
    </source>
</evidence>
<feature type="region of interest" description="Disordered" evidence="4">
    <location>
        <begin position="141"/>
        <end position="169"/>
    </location>
</feature>
<dbReference type="Proteomes" id="UP000007819">
    <property type="component" value="Chromosome A2"/>
</dbReference>
<evidence type="ECO:0000313" key="7">
    <source>
        <dbReference type="Proteomes" id="UP000007819"/>
    </source>
</evidence>
<keyword evidence="7" id="KW-1185">Reference proteome</keyword>
<dbReference type="AlphaFoldDB" id="A0A8R2JTE9"/>
<dbReference type="KEGG" id="api:100571188"/>
<evidence type="ECO:0000256" key="3">
    <source>
        <dbReference type="ARBA" id="ARBA00022833"/>
    </source>
</evidence>
<dbReference type="Pfam" id="PF05253">
    <property type="entry name" value="zf-U11-48K"/>
    <property type="match status" value="2"/>
</dbReference>
<feature type="domain" description="CHHC U11-48K-type" evidence="5">
    <location>
        <begin position="39"/>
        <end position="66"/>
    </location>
</feature>
<feature type="domain" description="CHHC U11-48K-type" evidence="5">
    <location>
        <begin position="9"/>
        <end position="36"/>
    </location>
</feature>
<reference evidence="6" key="2">
    <citation type="submission" date="2022-06" db="UniProtKB">
        <authorList>
            <consortium name="EnsemblMetazoa"/>
        </authorList>
    </citation>
    <scope>IDENTIFICATION</scope>
</reference>
<sequence>RDLAPETQNLHCPFNTAHTMPRKTFIKHLNRCPDKPPHFKHCIYNKSHVMPEADLKNHEENCPNRISMDVAIYETEDIMTRPDTDVQNTPSIKYEESWDGLEQTTGILQTIKTKTTSMKAIHNTTRSERKEHRANLHKNDINNVENKDGKKQQNKKMDTKSLFFGKNNT</sequence>
<protein>
    <recommendedName>
        <fullName evidence="5">CHHC U11-48K-type domain-containing protein</fullName>
    </recommendedName>
</protein>
<keyword evidence="1" id="KW-0479">Metal-binding</keyword>
<reference evidence="7" key="1">
    <citation type="submission" date="2010-06" db="EMBL/GenBank/DDBJ databases">
        <authorList>
            <person name="Jiang H."/>
            <person name="Abraham K."/>
            <person name="Ali S."/>
            <person name="Alsbrooks S.L."/>
            <person name="Anim B.N."/>
            <person name="Anosike U.S."/>
            <person name="Attaway T."/>
            <person name="Bandaranaike D.P."/>
            <person name="Battles P.K."/>
            <person name="Bell S.N."/>
            <person name="Bell A.V."/>
            <person name="Beltran B."/>
            <person name="Bickham C."/>
            <person name="Bustamante Y."/>
            <person name="Caleb T."/>
            <person name="Canada A."/>
            <person name="Cardenas V."/>
            <person name="Carter K."/>
            <person name="Chacko J."/>
            <person name="Chandrabose M.N."/>
            <person name="Chavez D."/>
            <person name="Chavez A."/>
            <person name="Chen L."/>
            <person name="Chu H.-S."/>
            <person name="Claassen K.J."/>
            <person name="Cockrell R."/>
            <person name="Collins M."/>
            <person name="Cooper J.A."/>
            <person name="Cree A."/>
            <person name="Curry S.M."/>
            <person name="Da Y."/>
            <person name="Dao M.D."/>
            <person name="Das B."/>
            <person name="Davila M.-L."/>
            <person name="Davy-Carroll L."/>
            <person name="Denson S."/>
            <person name="Dinh H."/>
            <person name="Ebong V.E."/>
            <person name="Edwards J.R."/>
            <person name="Egan A."/>
            <person name="El-Daye J."/>
            <person name="Escobedo L."/>
            <person name="Fernandez S."/>
            <person name="Fernando P.R."/>
            <person name="Flagg N."/>
            <person name="Forbes L.D."/>
            <person name="Fowler R.G."/>
            <person name="Fu Q."/>
            <person name="Gabisi R.A."/>
            <person name="Ganer J."/>
            <person name="Garbino Pronczuk A."/>
            <person name="Garcia R.M."/>
            <person name="Garner T."/>
            <person name="Garrett T.E."/>
            <person name="Gonzalez D.A."/>
            <person name="Hamid H."/>
            <person name="Hawkins E.S."/>
            <person name="Hirani K."/>
            <person name="Hogues M.E."/>
            <person name="Hollins B."/>
            <person name="Hsiao C.-H."/>
            <person name="Jabil R."/>
            <person name="James M.L."/>
            <person name="Jhangiani S.N."/>
            <person name="Johnson B."/>
            <person name="Johnson Q."/>
            <person name="Joshi V."/>
            <person name="Kalu J.B."/>
            <person name="Kam C."/>
            <person name="Kashfia A."/>
            <person name="Keebler J."/>
            <person name="Kisamo H."/>
            <person name="Kovar C.L."/>
            <person name="Lago L.A."/>
            <person name="Lai C.-Y."/>
            <person name="Laidlaw J."/>
            <person name="Lara F."/>
            <person name="Le T.-K."/>
            <person name="Lee S.L."/>
            <person name="Legall F.H."/>
            <person name="Lemon S.J."/>
            <person name="Lewis L.R."/>
            <person name="Li B."/>
            <person name="Liu Y."/>
            <person name="Liu Y.-S."/>
            <person name="Lopez J."/>
            <person name="Lozado R.J."/>
            <person name="Lu J."/>
            <person name="Madu R.C."/>
            <person name="Maheshwari M."/>
            <person name="Maheshwari R."/>
            <person name="Malloy K."/>
            <person name="Martinez E."/>
            <person name="Mathew T."/>
            <person name="Mercado I.C."/>
            <person name="Mercado C."/>
            <person name="Meyer B."/>
            <person name="Montgomery K."/>
            <person name="Morgan M.B."/>
            <person name="Munidasa M."/>
            <person name="Nazareth L.V."/>
            <person name="Nelson J."/>
            <person name="Ng B.M."/>
            <person name="Nguyen N.B."/>
            <person name="Nguyen P.Q."/>
            <person name="Nguyen T."/>
            <person name="Obregon M."/>
            <person name="Okwuonu G.O."/>
            <person name="Onwere C.G."/>
            <person name="Orozco G."/>
            <person name="Parra A."/>
            <person name="Patel S."/>
            <person name="Patil S."/>
            <person name="Perez A."/>
            <person name="Perez Y."/>
            <person name="Pham C."/>
            <person name="Primus E.L."/>
            <person name="Pu L.-L."/>
            <person name="Puazo M."/>
            <person name="Qin X."/>
            <person name="Quiroz J.B."/>
            <person name="Reese J."/>
            <person name="Richards S."/>
            <person name="Rives C.M."/>
            <person name="Robberts R."/>
            <person name="Ruiz S.J."/>
            <person name="Ruiz M.J."/>
            <person name="Santibanez J."/>
            <person name="Schneider B.W."/>
            <person name="Sisson I."/>
            <person name="Smith M."/>
            <person name="Sodergren E."/>
            <person name="Song X.-Z."/>
            <person name="Song B.B."/>
            <person name="Summersgill H."/>
            <person name="Thelus R."/>
            <person name="Thornton R.D."/>
            <person name="Trejos Z.Y."/>
            <person name="Usmani K."/>
            <person name="Vattathil S."/>
            <person name="Villasana D."/>
            <person name="Walker D.L."/>
            <person name="Wang S."/>
            <person name="Wang K."/>
            <person name="White C.S."/>
            <person name="Williams A.C."/>
            <person name="Williamson J."/>
            <person name="Wilson K."/>
            <person name="Woghiren I.O."/>
            <person name="Woodworth J.R."/>
            <person name="Worley K.C."/>
            <person name="Wright R.A."/>
            <person name="Wu W."/>
            <person name="Young L."/>
            <person name="Zhang L."/>
            <person name="Zhang J."/>
            <person name="Zhu Y."/>
            <person name="Muzny D.M."/>
            <person name="Weinstock G."/>
            <person name="Gibbs R.A."/>
        </authorList>
    </citation>
    <scope>NUCLEOTIDE SEQUENCE [LARGE SCALE GENOMIC DNA]</scope>
    <source>
        <strain evidence="7">LSR1</strain>
    </source>
</reference>
<evidence type="ECO:0000256" key="4">
    <source>
        <dbReference type="SAM" id="MobiDB-lite"/>
    </source>
</evidence>
<keyword evidence="3" id="KW-0862">Zinc</keyword>